<evidence type="ECO:0000256" key="1">
    <source>
        <dbReference type="SAM" id="SignalP"/>
    </source>
</evidence>
<feature type="chain" id="PRO_5045817480" evidence="1">
    <location>
        <begin position="25"/>
        <end position="166"/>
    </location>
</feature>
<sequence>MRKHIKAAALLLVALSMPVGAVMASDTSPSSTAAHYEKTDLYGVWYINLNEGNAQGLALLVLKQDGTATDYLMVGDQDTVQKIIQKSTWSYDSERNLFEQTVNEVSLQKGKSAAVISHPHEVIGASISLTKLGNEVIGIKFKRDNGELTGYLKGSERMLDEIARKQ</sequence>
<accession>A0ABY2TZ76</accession>
<organism evidence="2 3">
    <name type="scientific">Pseudomonas edaphica</name>
    <dbReference type="NCBI Taxonomy" id="2006980"/>
    <lineage>
        <taxon>Bacteria</taxon>
        <taxon>Pseudomonadati</taxon>
        <taxon>Pseudomonadota</taxon>
        <taxon>Gammaproteobacteria</taxon>
        <taxon>Pseudomonadales</taxon>
        <taxon>Pseudomonadaceae</taxon>
        <taxon>Pseudomonas</taxon>
    </lineage>
</organism>
<reference evidence="2 3" key="1">
    <citation type="submission" date="2019-05" db="EMBL/GenBank/DDBJ databases">
        <title>Pseudomonas edaphica sp. nov., isolated from rhizospheric soil of Cistus ladanifer L. in Spain.</title>
        <authorList>
            <person name="Peix A."/>
        </authorList>
    </citation>
    <scope>NUCLEOTIDE SEQUENCE [LARGE SCALE GENOMIC DNA]</scope>
    <source>
        <strain evidence="2 3">RD25</strain>
    </source>
</reference>
<feature type="signal peptide" evidence="1">
    <location>
        <begin position="1"/>
        <end position="24"/>
    </location>
</feature>
<dbReference type="Proteomes" id="UP000304941">
    <property type="component" value="Unassembled WGS sequence"/>
</dbReference>
<dbReference type="RefSeq" id="WP_138453393.1">
    <property type="nucleotide sequence ID" value="NZ_VBVZ01000457.1"/>
</dbReference>
<evidence type="ECO:0000313" key="2">
    <source>
        <dbReference type="EMBL" id="TLG88976.1"/>
    </source>
</evidence>
<dbReference type="EMBL" id="VBVZ01000457">
    <property type="protein sequence ID" value="TLG88976.1"/>
    <property type="molecule type" value="Genomic_DNA"/>
</dbReference>
<gene>
    <name evidence="2" type="ORF">FEM54_24070</name>
</gene>
<keyword evidence="1" id="KW-0732">Signal</keyword>
<keyword evidence="3" id="KW-1185">Reference proteome</keyword>
<proteinExistence type="predicted"/>
<evidence type="ECO:0000313" key="3">
    <source>
        <dbReference type="Proteomes" id="UP000304941"/>
    </source>
</evidence>
<protein>
    <submittedName>
        <fullName evidence="2">Uncharacterized protein</fullName>
    </submittedName>
</protein>
<name>A0ABY2TZ76_9PSED</name>
<comment type="caution">
    <text evidence="2">The sequence shown here is derived from an EMBL/GenBank/DDBJ whole genome shotgun (WGS) entry which is preliminary data.</text>
</comment>